<keyword evidence="5" id="KW-1185">Reference proteome</keyword>
<dbReference type="InterPro" id="IPR005299">
    <property type="entry name" value="MeTrfase_7"/>
</dbReference>
<sequence length="376" mass="42220">MKVERQLRMATGDGANSYASNSRLPMKALLKTGPVRQKAIQELYSSCLLHGTSTLVIADLGCSSGPNALFVVSEVMSTLREYISEGTSMEDRCRAAVEVQFFLNDLPGNDFNIVFQSLESLATEEMAAAPPCYVAGLPGSYYTRLFPCQSVHLFHSSFSLMFRSKVPEDLSNGTHRNEENIYIGRSTPPAVVQMFQEQFRKDFKLFLTLRYKELVSGGRMILTFLGRKGEEMLMHGDVDSMFELLSAALNILVQKGRVEKDKLNSFNLPYYAPSVSEVKVLIKEDLFSIEQIELFESNWDPHDDSDSDVTLDCARSGKNIANNSIRAVMEPLIIEHFGEAILDELFMEFSSIVAKHLEKLKARYSVIVVSLKKTMQ</sequence>
<dbReference type="Pfam" id="PF03492">
    <property type="entry name" value="Methyltransf_7"/>
    <property type="match status" value="1"/>
</dbReference>
<evidence type="ECO:0000313" key="4">
    <source>
        <dbReference type="EMBL" id="TVU10521.1"/>
    </source>
</evidence>
<dbReference type="InterPro" id="IPR029063">
    <property type="entry name" value="SAM-dependent_MTases_sf"/>
</dbReference>
<dbReference type="SUPFAM" id="SSF53335">
    <property type="entry name" value="S-adenosyl-L-methionine-dependent methyltransferases"/>
    <property type="match status" value="1"/>
</dbReference>
<feature type="non-terminal residue" evidence="4">
    <location>
        <position position="1"/>
    </location>
</feature>
<accession>A0A5J9TIJ4</accession>
<evidence type="ECO:0000313" key="5">
    <source>
        <dbReference type="Proteomes" id="UP000324897"/>
    </source>
</evidence>
<dbReference type="GO" id="GO:0046872">
    <property type="term" value="F:metal ion binding"/>
    <property type="evidence" value="ECO:0007669"/>
    <property type="project" value="UniProtKB-KW"/>
</dbReference>
<evidence type="ECO:0000256" key="2">
    <source>
        <dbReference type="ARBA" id="ARBA00022723"/>
    </source>
</evidence>
<evidence type="ECO:0000256" key="1">
    <source>
        <dbReference type="ARBA" id="ARBA00008908"/>
    </source>
</evidence>
<keyword evidence="3" id="KW-0460">Magnesium</keyword>
<dbReference type="Proteomes" id="UP000324897">
    <property type="component" value="Chromosome 3"/>
</dbReference>
<evidence type="ECO:0000256" key="3">
    <source>
        <dbReference type="ARBA" id="ARBA00022842"/>
    </source>
</evidence>
<dbReference type="PANTHER" id="PTHR31009">
    <property type="entry name" value="S-ADENOSYL-L-METHIONINE:CARBOXYL METHYLTRANSFERASE FAMILY PROTEIN"/>
    <property type="match status" value="1"/>
</dbReference>
<dbReference type="GO" id="GO:0008168">
    <property type="term" value="F:methyltransferase activity"/>
    <property type="evidence" value="ECO:0007669"/>
    <property type="project" value="InterPro"/>
</dbReference>
<protein>
    <recommendedName>
        <fullName evidence="6">Jasmonate O-methyltransferase</fullName>
    </recommendedName>
</protein>
<dbReference type="AlphaFoldDB" id="A0A5J9TIJ4"/>
<comment type="similarity">
    <text evidence="1">Belongs to the methyltransferase superfamily. Type-7 methyltransferase family. SABATH subfamily.</text>
</comment>
<comment type="caution">
    <text evidence="4">The sequence shown here is derived from an EMBL/GenBank/DDBJ whole genome shotgun (WGS) entry which is preliminary data.</text>
</comment>
<name>A0A5J9TIJ4_9POAL</name>
<dbReference type="InterPro" id="IPR042086">
    <property type="entry name" value="MeTrfase_capping"/>
</dbReference>
<proteinExistence type="inferred from homology"/>
<gene>
    <name evidence="4" type="ORF">EJB05_44058</name>
</gene>
<dbReference type="OrthoDB" id="1523883at2759"/>
<dbReference type="Gene3D" id="1.10.1200.270">
    <property type="entry name" value="Methyltransferase, alpha-helical capping domain"/>
    <property type="match status" value="1"/>
</dbReference>
<dbReference type="Gene3D" id="3.40.50.150">
    <property type="entry name" value="Vaccinia Virus protein VP39"/>
    <property type="match status" value="1"/>
</dbReference>
<organism evidence="4 5">
    <name type="scientific">Eragrostis curvula</name>
    <name type="common">weeping love grass</name>
    <dbReference type="NCBI Taxonomy" id="38414"/>
    <lineage>
        <taxon>Eukaryota</taxon>
        <taxon>Viridiplantae</taxon>
        <taxon>Streptophyta</taxon>
        <taxon>Embryophyta</taxon>
        <taxon>Tracheophyta</taxon>
        <taxon>Spermatophyta</taxon>
        <taxon>Magnoliopsida</taxon>
        <taxon>Liliopsida</taxon>
        <taxon>Poales</taxon>
        <taxon>Poaceae</taxon>
        <taxon>PACMAD clade</taxon>
        <taxon>Chloridoideae</taxon>
        <taxon>Eragrostideae</taxon>
        <taxon>Eragrostidinae</taxon>
        <taxon>Eragrostis</taxon>
    </lineage>
</organism>
<reference evidence="4 5" key="1">
    <citation type="journal article" date="2019" name="Sci. Rep.">
        <title>A high-quality genome of Eragrostis curvula grass provides insights into Poaceae evolution and supports new strategies to enhance forage quality.</title>
        <authorList>
            <person name="Carballo J."/>
            <person name="Santos B.A.C.M."/>
            <person name="Zappacosta D."/>
            <person name="Garbus I."/>
            <person name="Selva J.P."/>
            <person name="Gallo C.A."/>
            <person name="Diaz A."/>
            <person name="Albertini E."/>
            <person name="Caccamo M."/>
            <person name="Echenique V."/>
        </authorList>
    </citation>
    <scope>NUCLEOTIDE SEQUENCE [LARGE SCALE GENOMIC DNA]</scope>
    <source>
        <strain evidence="5">cv. Victoria</strain>
        <tissue evidence="4">Leaf</tissue>
    </source>
</reference>
<dbReference type="EMBL" id="RWGY01000039">
    <property type="protein sequence ID" value="TVU10521.1"/>
    <property type="molecule type" value="Genomic_DNA"/>
</dbReference>
<keyword evidence="2" id="KW-0479">Metal-binding</keyword>
<dbReference type="Gramene" id="TVU10521">
    <property type="protein sequence ID" value="TVU10521"/>
    <property type="gene ID" value="EJB05_44058"/>
</dbReference>
<evidence type="ECO:0008006" key="6">
    <source>
        <dbReference type="Google" id="ProtNLM"/>
    </source>
</evidence>